<keyword evidence="10" id="KW-1185">Reference proteome</keyword>
<dbReference type="PANTHER" id="PTHR31218">
    <property type="entry name" value="WAT1-RELATED PROTEIN"/>
    <property type="match status" value="1"/>
</dbReference>
<feature type="transmembrane region" description="Helical" evidence="6">
    <location>
        <begin position="284"/>
        <end position="304"/>
    </location>
</feature>
<gene>
    <name evidence="9" type="ORF">CR513_08437</name>
</gene>
<feature type="region of interest" description="Disordered" evidence="7">
    <location>
        <begin position="361"/>
        <end position="389"/>
    </location>
</feature>
<dbReference type="AlphaFoldDB" id="A0A371HXC6"/>
<evidence type="ECO:0000256" key="4">
    <source>
        <dbReference type="ARBA" id="ARBA00022989"/>
    </source>
</evidence>
<feature type="transmembrane region" description="Helical" evidence="6">
    <location>
        <begin position="12"/>
        <end position="33"/>
    </location>
</feature>
<feature type="transmembrane region" description="Helical" evidence="6">
    <location>
        <begin position="259"/>
        <end position="277"/>
    </location>
</feature>
<keyword evidence="4 6" id="KW-1133">Transmembrane helix</keyword>
<dbReference type="Pfam" id="PF00892">
    <property type="entry name" value="EamA"/>
    <property type="match status" value="2"/>
</dbReference>
<dbReference type="OrthoDB" id="1728340at2759"/>
<name>A0A371HXC6_MUCPR</name>
<feature type="compositionally biased region" description="Low complexity" evidence="7">
    <location>
        <begin position="366"/>
        <end position="378"/>
    </location>
</feature>
<feature type="transmembrane region" description="Helical" evidence="6">
    <location>
        <begin position="220"/>
        <end position="239"/>
    </location>
</feature>
<evidence type="ECO:0000313" key="9">
    <source>
        <dbReference type="EMBL" id="RDY07441.1"/>
    </source>
</evidence>
<feature type="domain" description="EamA" evidence="8">
    <location>
        <begin position="190"/>
        <end position="328"/>
    </location>
</feature>
<feature type="transmembrane region" description="Helical" evidence="6">
    <location>
        <begin position="310"/>
        <end position="330"/>
    </location>
</feature>
<comment type="subcellular location">
    <subcellularLocation>
        <location evidence="1 6">Membrane</location>
        <topology evidence="1 6">Multi-pass membrane protein</topology>
    </subcellularLocation>
</comment>
<feature type="domain" description="EamA" evidence="8">
    <location>
        <begin position="12"/>
        <end position="146"/>
    </location>
</feature>
<dbReference type="GO" id="GO:0022857">
    <property type="term" value="F:transmembrane transporter activity"/>
    <property type="evidence" value="ECO:0007669"/>
    <property type="project" value="InterPro"/>
</dbReference>
<dbReference type="Proteomes" id="UP000257109">
    <property type="component" value="Unassembled WGS sequence"/>
</dbReference>
<keyword evidence="5 6" id="KW-0472">Membrane</keyword>
<protein>
    <recommendedName>
        <fullName evidence="6">WAT1-related protein</fullName>
    </recommendedName>
</protein>
<evidence type="ECO:0000256" key="6">
    <source>
        <dbReference type="RuleBase" id="RU363077"/>
    </source>
</evidence>
<feature type="transmembrane region" description="Helical" evidence="6">
    <location>
        <begin position="186"/>
        <end position="208"/>
    </location>
</feature>
<feature type="transmembrane region" description="Helical" evidence="6">
    <location>
        <begin position="104"/>
        <end position="125"/>
    </location>
</feature>
<dbReference type="InterPro" id="IPR030184">
    <property type="entry name" value="WAT1-related"/>
</dbReference>
<feature type="non-terminal residue" evidence="9">
    <location>
        <position position="407"/>
    </location>
</feature>
<reference evidence="9" key="1">
    <citation type="submission" date="2018-05" db="EMBL/GenBank/DDBJ databases">
        <title>Draft genome of Mucuna pruriens seed.</title>
        <authorList>
            <person name="Nnadi N.E."/>
            <person name="Vos R."/>
            <person name="Hasami M.H."/>
            <person name="Devisetty U.K."/>
            <person name="Aguiy J.C."/>
        </authorList>
    </citation>
    <scope>NUCLEOTIDE SEQUENCE [LARGE SCALE GENOMIC DNA]</scope>
    <source>
        <strain evidence="9">JCA_2017</strain>
    </source>
</reference>
<feature type="transmembrane region" description="Helical" evidence="6">
    <location>
        <begin position="137"/>
        <end position="155"/>
    </location>
</feature>
<dbReference type="GO" id="GO:0016020">
    <property type="term" value="C:membrane"/>
    <property type="evidence" value="ECO:0007669"/>
    <property type="project" value="UniProtKB-SubCell"/>
</dbReference>
<dbReference type="SUPFAM" id="SSF103481">
    <property type="entry name" value="Multidrug resistance efflux transporter EmrE"/>
    <property type="match status" value="2"/>
</dbReference>
<evidence type="ECO:0000256" key="1">
    <source>
        <dbReference type="ARBA" id="ARBA00004141"/>
    </source>
</evidence>
<feature type="non-terminal residue" evidence="9">
    <location>
        <position position="1"/>
    </location>
</feature>
<evidence type="ECO:0000259" key="8">
    <source>
        <dbReference type="Pfam" id="PF00892"/>
    </source>
</evidence>
<proteinExistence type="inferred from homology"/>
<evidence type="ECO:0000313" key="10">
    <source>
        <dbReference type="Proteomes" id="UP000257109"/>
    </source>
</evidence>
<sequence>MDMLNTVDALKPVLLMVLVQVANAWVNVLYKLALNDGMNFSVIVAYRYVFATAFIAPLAFLIERKTRTKMTWTIMFQAFLCGLIGGALPQNLNMEAIALTSVTFTTAITNLIPAITFIISLSFGLERLNLRTGAGKAKIIGTITGISGAMMLTFIKGPEIKILSFHVNLFNHRKGHVVHQHATSGVMTIFGALASVASNVSYALWLIIQAKMSERYPCPYSSTALMSLMGALLSVSFAFCLERDLSQWRLAWNVRLLTVAYAGIVVSGVMVAVISWCVRTRGPLFVSVFSPLMLVVVAFAGSTILDEKLYLGSIIGSILIIGGLYVVLWGKSKEMRKNQSVPSEITHKSDTVEIMVKSRVEDKSNNKSSSVVNAVGGNQHSWENGRENNTRDRRRITLKFYMKNIID</sequence>
<evidence type="ECO:0000256" key="7">
    <source>
        <dbReference type="SAM" id="MobiDB-lite"/>
    </source>
</evidence>
<organism evidence="9 10">
    <name type="scientific">Mucuna pruriens</name>
    <name type="common">Velvet bean</name>
    <name type="synonym">Dolichos pruriens</name>
    <dbReference type="NCBI Taxonomy" id="157652"/>
    <lineage>
        <taxon>Eukaryota</taxon>
        <taxon>Viridiplantae</taxon>
        <taxon>Streptophyta</taxon>
        <taxon>Embryophyta</taxon>
        <taxon>Tracheophyta</taxon>
        <taxon>Spermatophyta</taxon>
        <taxon>Magnoliopsida</taxon>
        <taxon>eudicotyledons</taxon>
        <taxon>Gunneridae</taxon>
        <taxon>Pentapetalae</taxon>
        <taxon>rosids</taxon>
        <taxon>fabids</taxon>
        <taxon>Fabales</taxon>
        <taxon>Fabaceae</taxon>
        <taxon>Papilionoideae</taxon>
        <taxon>50 kb inversion clade</taxon>
        <taxon>NPAAA clade</taxon>
        <taxon>indigoferoid/millettioid clade</taxon>
        <taxon>Phaseoleae</taxon>
        <taxon>Mucuna</taxon>
    </lineage>
</organism>
<dbReference type="InterPro" id="IPR037185">
    <property type="entry name" value="EmrE-like"/>
</dbReference>
<dbReference type="EMBL" id="QJKJ01001466">
    <property type="protein sequence ID" value="RDY07441.1"/>
    <property type="molecule type" value="Genomic_DNA"/>
</dbReference>
<keyword evidence="3 6" id="KW-0812">Transmembrane</keyword>
<dbReference type="STRING" id="157652.A0A371HXC6"/>
<feature type="transmembrane region" description="Helical" evidence="6">
    <location>
        <begin position="74"/>
        <end position="92"/>
    </location>
</feature>
<comment type="caution">
    <text evidence="9">The sequence shown here is derived from an EMBL/GenBank/DDBJ whole genome shotgun (WGS) entry which is preliminary data.</text>
</comment>
<evidence type="ECO:0000256" key="3">
    <source>
        <dbReference type="ARBA" id="ARBA00022692"/>
    </source>
</evidence>
<evidence type="ECO:0000256" key="5">
    <source>
        <dbReference type="ARBA" id="ARBA00023136"/>
    </source>
</evidence>
<comment type="similarity">
    <text evidence="2 6">Belongs to the drug/metabolite transporter (DMT) superfamily. Plant drug/metabolite exporter (P-DME) (TC 2.A.7.4) family.</text>
</comment>
<evidence type="ECO:0000256" key="2">
    <source>
        <dbReference type="ARBA" id="ARBA00007635"/>
    </source>
</evidence>
<dbReference type="InterPro" id="IPR000620">
    <property type="entry name" value="EamA_dom"/>
</dbReference>
<accession>A0A371HXC6</accession>
<feature type="transmembrane region" description="Helical" evidence="6">
    <location>
        <begin position="45"/>
        <end position="62"/>
    </location>
</feature>